<dbReference type="InterPro" id="IPR013783">
    <property type="entry name" value="Ig-like_fold"/>
</dbReference>
<evidence type="ECO:0000313" key="6">
    <source>
        <dbReference type="Proteomes" id="UP000681967"/>
    </source>
</evidence>
<dbReference type="PROSITE" id="PS50194">
    <property type="entry name" value="FILAMIN_REPEAT"/>
    <property type="match status" value="1"/>
</dbReference>
<organism evidence="4 6">
    <name type="scientific">Rotaria magnacalcarata</name>
    <dbReference type="NCBI Taxonomy" id="392030"/>
    <lineage>
        <taxon>Eukaryota</taxon>
        <taxon>Metazoa</taxon>
        <taxon>Spiralia</taxon>
        <taxon>Gnathifera</taxon>
        <taxon>Rotifera</taxon>
        <taxon>Eurotatoria</taxon>
        <taxon>Bdelloidea</taxon>
        <taxon>Philodinida</taxon>
        <taxon>Philodinidae</taxon>
        <taxon>Rotaria</taxon>
    </lineage>
</organism>
<dbReference type="PANTHER" id="PTHR38537">
    <property type="entry name" value="JITTERBUG, ISOFORM N"/>
    <property type="match status" value="1"/>
</dbReference>
<evidence type="ECO:0000256" key="2">
    <source>
        <dbReference type="ARBA" id="ARBA00022737"/>
    </source>
</evidence>
<dbReference type="GO" id="GO:0051015">
    <property type="term" value="F:actin filament binding"/>
    <property type="evidence" value="ECO:0007669"/>
    <property type="project" value="InterPro"/>
</dbReference>
<proteinExistence type="inferred from homology"/>
<gene>
    <name evidence="4" type="ORF">BYL167_LOCUS63348</name>
    <name evidence="5" type="ORF">GIL414_LOCUS71972</name>
</gene>
<reference evidence="4" key="1">
    <citation type="submission" date="2021-02" db="EMBL/GenBank/DDBJ databases">
        <authorList>
            <person name="Nowell W R."/>
        </authorList>
    </citation>
    <scope>NUCLEOTIDE SEQUENCE</scope>
</reference>
<dbReference type="SUPFAM" id="SSF81296">
    <property type="entry name" value="E set domains"/>
    <property type="match status" value="1"/>
</dbReference>
<accession>A0A8S3EYD0</accession>
<evidence type="ECO:0000256" key="3">
    <source>
        <dbReference type="PROSITE-ProRule" id="PRU00087"/>
    </source>
</evidence>
<sequence length="126" mass="13801">MIDDMFIWFSSSLSLGTHRVDIRSNHSSSEKMDINGSPFALKAYDTSRLSVSEIPRLVTLNDPVEFTVDAAKAGEGQLEVAINDGLVPNQVKALGNAKFLFTFIPKTNDTHTISIKFNGNQLTGNI</sequence>
<evidence type="ECO:0000313" key="4">
    <source>
        <dbReference type="EMBL" id="CAF5092643.1"/>
    </source>
</evidence>
<dbReference type="Gene3D" id="2.60.40.10">
    <property type="entry name" value="Immunoglobulins"/>
    <property type="match status" value="1"/>
</dbReference>
<dbReference type="EMBL" id="CAJOBJ010335401">
    <property type="protein sequence ID" value="CAF5188250.1"/>
    <property type="molecule type" value="Genomic_DNA"/>
</dbReference>
<dbReference type="Proteomes" id="UP000681720">
    <property type="component" value="Unassembled WGS sequence"/>
</dbReference>
<dbReference type="PANTHER" id="PTHR38537:SF16">
    <property type="entry name" value="CALPONIN-HOMOLOGY (CH) DOMAIN-CONTAINING PROTEIN"/>
    <property type="match status" value="1"/>
</dbReference>
<keyword evidence="2" id="KW-0677">Repeat</keyword>
<dbReference type="AlphaFoldDB" id="A0A8S3EYD0"/>
<dbReference type="EMBL" id="CAJOBH010236424">
    <property type="protein sequence ID" value="CAF5092643.1"/>
    <property type="molecule type" value="Genomic_DNA"/>
</dbReference>
<name>A0A8S3EYD0_9BILA</name>
<dbReference type="Proteomes" id="UP000681967">
    <property type="component" value="Unassembled WGS sequence"/>
</dbReference>
<protein>
    <submittedName>
        <fullName evidence="4">Uncharacterized protein</fullName>
    </submittedName>
</protein>
<feature type="repeat" description="Filamin" evidence="3">
    <location>
        <begin position="41"/>
        <end position="126"/>
    </location>
</feature>
<dbReference type="SMART" id="SM00557">
    <property type="entry name" value="IG_FLMN"/>
    <property type="match status" value="1"/>
</dbReference>
<dbReference type="InterPro" id="IPR014756">
    <property type="entry name" value="Ig_E-set"/>
</dbReference>
<dbReference type="InterPro" id="IPR017868">
    <property type="entry name" value="Filamin/ABP280_repeat-like"/>
</dbReference>
<dbReference type="GO" id="GO:0030036">
    <property type="term" value="P:actin cytoskeleton organization"/>
    <property type="evidence" value="ECO:0007669"/>
    <property type="project" value="InterPro"/>
</dbReference>
<evidence type="ECO:0000256" key="1">
    <source>
        <dbReference type="ARBA" id="ARBA00009238"/>
    </source>
</evidence>
<comment type="similarity">
    <text evidence="1">Belongs to the filamin family.</text>
</comment>
<dbReference type="InterPro" id="IPR001298">
    <property type="entry name" value="Filamin/ABP280_rpt"/>
</dbReference>
<comment type="caution">
    <text evidence="4">The sequence shown here is derived from an EMBL/GenBank/DDBJ whole genome shotgun (WGS) entry which is preliminary data.</text>
</comment>
<dbReference type="InterPro" id="IPR044801">
    <property type="entry name" value="Filamin"/>
</dbReference>
<evidence type="ECO:0000313" key="5">
    <source>
        <dbReference type="EMBL" id="CAF5188250.1"/>
    </source>
</evidence>
<dbReference type="Pfam" id="PF00630">
    <property type="entry name" value="Filamin"/>
    <property type="match status" value="1"/>
</dbReference>